<name>A0A4Q9PT96_9APHY</name>
<protein>
    <submittedName>
        <fullName evidence="2">Uncharacterized protein</fullName>
    </submittedName>
</protein>
<gene>
    <name evidence="2" type="ORF">BD310DRAFT_929103</name>
</gene>
<accession>A0A4Q9PT96</accession>
<evidence type="ECO:0000313" key="3">
    <source>
        <dbReference type="Proteomes" id="UP000292082"/>
    </source>
</evidence>
<dbReference type="EMBL" id="ML145135">
    <property type="protein sequence ID" value="TBU57630.1"/>
    <property type="molecule type" value="Genomic_DNA"/>
</dbReference>
<evidence type="ECO:0000256" key="1">
    <source>
        <dbReference type="SAM" id="MobiDB-lite"/>
    </source>
</evidence>
<sequence>MTRLLTGTALLCSIPTSRGEYGLRIVFHSSPSMTQHSPFLRRNPQLPASRPSSSPHKTRSWLLSRRRDGRVIRPRVPCYVQVRRFWRTNCCTCILVAIIEDRLIVYAVDYVMYVQNISRKRRTVV</sequence>
<dbReference type="AlphaFoldDB" id="A0A4Q9PT96"/>
<proteinExistence type="predicted"/>
<organism evidence="2 3">
    <name type="scientific">Dichomitus squalens</name>
    <dbReference type="NCBI Taxonomy" id="114155"/>
    <lineage>
        <taxon>Eukaryota</taxon>
        <taxon>Fungi</taxon>
        <taxon>Dikarya</taxon>
        <taxon>Basidiomycota</taxon>
        <taxon>Agaricomycotina</taxon>
        <taxon>Agaricomycetes</taxon>
        <taxon>Polyporales</taxon>
        <taxon>Polyporaceae</taxon>
        <taxon>Dichomitus</taxon>
    </lineage>
</organism>
<keyword evidence="3" id="KW-1185">Reference proteome</keyword>
<feature type="region of interest" description="Disordered" evidence="1">
    <location>
        <begin position="36"/>
        <end position="60"/>
    </location>
</feature>
<dbReference type="Proteomes" id="UP000292082">
    <property type="component" value="Unassembled WGS sequence"/>
</dbReference>
<reference evidence="2 3" key="1">
    <citation type="submission" date="2019-01" db="EMBL/GenBank/DDBJ databases">
        <title>Draft genome sequences of three monokaryotic isolates of the white-rot basidiomycete fungus Dichomitus squalens.</title>
        <authorList>
            <consortium name="DOE Joint Genome Institute"/>
            <person name="Lopez S.C."/>
            <person name="Andreopoulos B."/>
            <person name="Pangilinan J."/>
            <person name="Lipzen A."/>
            <person name="Riley R."/>
            <person name="Ahrendt S."/>
            <person name="Ng V."/>
            <person name="Barry K."/>
            <person name="Daum C."/>
            <person name="Grigoriev I.V."/>
            <person name="Hilden K.S."/>
            <person name="Makela M.R."/>
            <person name="de Vries R.P."/>
        </authorList>
    </citation>
    <scope>NUCLEOTIDE SEQUENCE [LARGE SCALE GENOMIC DNA]</scope>
    <source>
        <strain evidence="2 3">CBS 464.89</strain>
    </source>
</reference>
<evidence type="ECO:0000313" key="2">
    <source>
        <dbReference type="EMBL" id="TBU57630.1"/>
    </source>
</evidence>